<evidence type="ECO:0000313" key="2">
    <source>
        <dbReference type="EMBL" id="RYN46055.1"/>
    </source>
</evidence>
<dbReference type="Proteomes" id="UP000292402">
    <property type="component" value="Unassembled WGS sequence"/>
</dbReference>
<evidence type="ECO:0000256" key="1">
    <source>
        <dbReference type="SAM" id="MobiDB-lite"/>
    </source>
</evidence>
<accession>A0A4Q4M9L5</accession>
<proteinExistence type="predicted"/>
<name>A0A4Q4M9L5_9PLEO</name>
<feature type="region of interest" description="Disordered" evidence="1">
    <location>
        <begin position="19"/>
        <end position="59"/>
    </location>
</feature>
<dbReference type="EMBL" id="PDXA01000031">
    <property type="protein sequence ID" value="RYN46055.1"/>
    <property type="molecule type" value="Genomic_DNA"/>
</dbReference>
<evidence type="ECO:0000313" key="3">
    <source>
        <dbReference type="Proteomes" id="UP000292402"/>
    </source>
</evidence>
<organism evidence="2 3">
    <name type="scientific">Alternaria tenuissima</name>
    <dbReference type="NCBI Taxonomy" id="119927"/>
    <lineage>
        <taxon>Eukaryota</taxon>
        <taxon>Fungi</taxon>
        <taxon>Dikarya</taxon>
        <taxon>Ascomycota</taxon>
        <taxon>Pezizomycotina</taxon>
        <taxon>Dothideomycetes</taxon>
        <taxon>Pleosporomycetidae</taxon>
        <taxon>Pleosporales</taxon>
        <taxon>Pleosporineae</taxon>
        <taxon>Pleosporaceae</taxon>
        <taxon>Alternaria</taxon>
        <taxon>Alternaria sect. Alternaria</taxon>
        <taxon>Alternaria alternata complex</taxon>
    </lineage>
</organism>
<gene>
    <name evidence="2" type="ORF">AA0114_g8559</name>
</gene>
<reference evidence="3" key="1">
    <citation type="journal article" date="2019" name="bioRxiv">
        <title>Genomics, evolutionary history and diagnostics of the Alternaria alternata species group including apple and Asian pear pathotypes.</title>
        <authorList>
            <person name="Armitage A.D."/>
            <person name="Cockerton H.M."/>
            <person name="Sreenivasaprasad S."/>
            <person name="Woodhall J.W."/>
            <person name="Lane C.R."/>
            <person name="Harrison R.J."/>
            <person name="Clarkson J.P."/>
        </authorList>
    </citation>
    <scope>NUCLEOTIDE SEQUENCE [LARGE SCALE GENOMIC DNA]</scope>
    <source>
        <strain evidence="3">FERA 1082</strain>
    </source>
</reference>
<protein>
    <submittedName>
        <fullName evidence="2">Uncharacterized protein</fullName>
    </submittedName>
</protein>
<dbReference type="AlphaFoldDB" id="A0A4Q4M9L5"/>
<sequence length="101" mass="11018">MIQVDPALSTPVFHLALNKSSTIAHPPSPGSPSPTTIRSDHSDISTPQSLVQEGKYGDPPRTVRELAAWFDGKTKGRLKLEILTWNGKIAKVPMNESGDIW</sequence>
<comment type="caution">
    <text evidence="2">The sequence shown here is derived from an EMBL/GenBank/DDBJ whole genome shotgun (WGS) entry which is preliminary data.</text>
</comment>